<dbReference type="Proteomes" id="UP000030765">
    <property type="component" value="Unassembled WGS sequence"/>
</dbReference>
<reference evidence="1 3" key="1">
    <citation type="journal article" date="2014" name="BMC Genomics">
        <title>Genome sequence of Anopheles sinensis provides insight into genetics basis of mosquito competence for malaria parasites.</title>
        <authorList>
            <person name="Zhou D."/>
            <person name="Zhang D."/>
            <person name="Ding G."/>
            <person name="Shi L."/>
            <person name="Hou Q."/>
            <person name="Ye Y."/>
            <person name="Xu Y."/>
            <person name="Zhou H."/>
            <person name="Xiong C."/>
            <person name="Li S."/>
            <person name="Yu J."/>
            <person name="Hong S."/>
            <person name="Yu X."/>
            <person name="Zou P."/>
            <person name="Chen C."/>
            <person name="Chang X."/>
            <person name="Wang W."/>
            <person name="Lv Y."/>
            <person name="Sun Y."/>
            <person name="Ma L."/>
            <person name="Shen B."/>
            <person name="Zhu C."/>
        </authorList>
    </citation>
    <scope>NUCLEOTIDE SEQUENCE [LARGE SCALE GENOMIC DNA]</scope>
</reference>
<accession>A0A084VFG5</accession>
<evidence type="ECO:0000313" key="2">
    <source>
        <dbReference type="EnsemblMetazoa" id="ASIC003859-PA"/>
    </source>
</evidence>
<evidence type="ECO:0000313" key="1">
    <source>
        <dbReference type="EMBL" id="KFB36709.1"/>
    </source>
</evidence>
<evidence type="ECO:0000313" key="3">
    <source>
        <dbReference type="Proteomes" id="UP000030765"/>
    </source>
</evidence>
<reference evidence="2" key="2">
    <citation type="submission" date="2020-05" db="UniProtKB">
        <authorList>
            <consortium name="EnsemblMetazoa"/>
        </authorList>
    </citation>
    <scope>IDENTIFICATION</scope>
</reference>
<dbReference type="VEuPathDB" id="VectorBase:ASIC003859"/>
<dbReference type="EMBL" id="KE524787">
    <property type="protein sequence ID" value="KFB36709.1"/>
    <property type="molecule type" value="Genomic_DNA"/>
</dbReference>
<proteinExistence type="predicted"/>
<gene>
    <name evidence="1" type="ORF">ZHAS_00003859</name>
</gene>
<name>A0A084VFG5_ANOSI</name>
<keyword evidence="3" id="KW-1185">Reference proteome</keyword>
<dbReference type="EnsemblMetazoa" id="ASIC003859-RA">
    <property type="protein sequence ID" value="ASIC003859-PA"/>
    <property type="gene ID" value="ASIC003859"/>
</dbReference>
<sequence length="201" mass="23318">MQSASAQRGRMKHPVRTRMARVHRRWNIKIKINDESTPGCRRLTARVFMIAIDGRSLSWSLRGFVLGVRWWRKRTGKHLCAPHVQRVRKCPRCAHYFESFSRSPVVSWDTTRSHHGKWNREVPTREKENRDVAVYTCRSRLLARPKGSAPVSRIRVPTASGRLASGRGKCHRKQVFEVRHKSICCPTEGTLERSVIVSIRE</sequence>
<dbReference type="EMBL" id="ATLV01012389">
    <property type="status" value="NOT_ANNOTATED_CDS"/>
    <property type="molecule type" value="Genomic_DNA"/>
</dbReference>
<organism evidence="1">
    <name type="scientific">Anopheles sinensis</name>
    <name type="common">Mosquito</name>
    <dbReference type="NCBI Taxonomy" id="74873"/>
    <lineage>
        <taxon>Eukaryota</taxon>
        <taxon>Metazoa</taxon>
        <taxon>Ecdysozoa</taxon>
        <taxon>Arthropoda</taxon>
        <taxon>Hexapoda</taxon>
        <taxon>Insecta</taxon>
        <taxon>Pterygota</taxon>
        <taxon>Neoptera</taxon>
        <taxon>Endopterygota</taxon>
        <taxon>Diptera</taxon>
        <taxon>Nematocera</taxon>
        <taxon>Culicoidea</taxon>
        <taxon>Culicidae</taxon>
        <taxon>Anophelinae</taxon>
        <taxon>Anopheles</taxon>
    </lineage>
</organism>
<dbReference type="AlphaFoldDB" id="A0A084VFG5"/>
<protein>
    <submittedName>
        <fullName evidence="1 2">Uncharacterized protein</fullName>
    </submittedName>
</protein>